<keyword evidence="2" id="KW-0732">Signal</keyword>
<reference evidence="3" key="1">
    <citation type="submission" date="2022-02" db="EMBL/GenBank/DDBJ databases">
        <title>Halalkalibacter sp. nov. isolated from Lonar Lake, India.</title>
        <authorList>
            <person name="Joshi A."/>
            <person name="Thite S."/>
            <person name="Lodha T."/>
        </authorList>
    </citation>
    <scope>NUCLEOTIDE SEQUENCE</scope>
    <source>
        <strain evidence="3">MEB205</strain>
    </source>
</reference>
<feature type="region of interest" description="Disordered" evidence="1">
    <location>
        <begin position="69"/>
        <end position="89"/>
    </location>
</feature>
<dbReference type="RefSeq" id="WP_250095742.1">
    <property type="nucleotide sequence ID" value="NZ_JAKRYL010000005.1"/>
</dbReference>
<dbReference type="EMBL" id="JAKRYL010000005">
    <property type="protein sequence ID" value="MCL7746833.1"/>
    <property type="molecule type" value="Genomic_DNA"/>
</dbReference>
<accession>A0A9X2CNM9</accession>
<sequence>MKKITMSVAAAAILVSGLAGCGVDNQATDMQQQGIGAADRHSAFGVDRRGPGVGVRNDLGGQVDHDGGFFRGQGRQPGEVQVGQDRPRGFGTDFGQGRAGGFFGLDGDRQGQMGTAQGQARGTDRERQGGITRGQNQDGGQQQAQRNGLTIQSLLSRIQDIDGVKEARMSDNVIEITVNDGADKGEVKRKAEKMAEGKTLRLAN</sequence>
<comment type="caution">
    <text evidence="3">The sequence shown here is derived from an EMBL/GenBank/DDBJ whole genome shotgun (WGS) entry which is preliminary data.</text>
</comment>
<gene>
    <name evidence="3" type="ORF">MF646_06820</name>
</gene>
<feature type="compositionally biased region" description="Low complexity" evidence="1">
    <location>
        <begin position="133"/>
        <end position="146"/>
    </location>
</feature>
<feature type="signal peptide" evidence="2">
    <location>
        <begin position="1"/>
        <end position="21"/>
    </location>
</feature>
<evidence type="ECO:0000256" key="2">
    <source>
        <dbReference type="SAM" id="SignalP"/>
    </source>
</evidence>
<evidence type="ECO:0000313" key="4">
    <source>
        <dbReference type="Proteomes" id="UP001139150"/>
    </source>
</evidence>
<name>A0A9X2CNM9_9BACI</name>
<keyword evidence="4" id="KW-1185">Reference proteome</keyword>
<evidence type="ECO:0000256" key="1">
    <source>
        <dbReference type="SAM" id="MobiDB-lite"/>
    </source>
</evidence>
<evidence type="ECO:0000313" key="3">
    <source>
        <dbReference type="EMBL" id="MCL7746833.1"/>
    </source>
</evidence>
<organism evidence="3 4">
    <name type="scientific">Halalkalibacter alkaliphilus</name>
    <dbReference type="NCBI Taxonomy" id="2917993"/>
    <lineage>
        <taxon>Bacteria</taxon>
        <taxon>Bacillati</taxon>
        <taxon>Bacillota</taxon>
        <taxon>Bacilli</taxon>
        <taxon>Bacillales</taxon>
        <taxon>Bacillaceae</taxon>
        <taxon>Halalkalibacter</taxon>
    </lineage>
</organism>
<dbReference type="Proteomes" id="UP001139150">
    <property type="component" value="Unassembled WGS sequence"/>
</dbReference>
<dbReference type="AlphaFoldDB" id="A0A9X2CNM9"/>
<dbReference type="PROSITE" id="PS51257">
    <property type="entry name" value="PROKAR_LIPOPROTEIN"/>
    <property type="match status" value="1"/>
</dbReference>
<feature type="region of interest" description="Disordered" evidence="1">
    <location>
        <begin position="105"/>
        <end position="146"/>
    </location>
</feature>
<proteinExistence type="predicted"/>
<protein>
    <submittedName>
        <fullName evidence="3">Uncharacterized protein</fullName>
    </submittedName>
</protein>
<feature type="chain" id="PRO_5040953435" evidence="2">
    <location>
        <begin position="22"/>
        <end position="204"/>
    </location>
</feature>